<evidence type="ECO:0000313" key="1">
    <source>
        <dbReference type="EMBL" id="MFC4267226.1"/>
    </source>
</evidence>
<dbReference type="Gene3D" id="3.40.50.300">
    <property type="entry name" value="P-loop containing nucleotide triphosphate hydrolases"/>
    <property type="match status" value="1"/>
</dbReference>
<gene>
    <name evidence="1" type="ORF">ACFOW9_16590</name>
</gene>
<proteinExistence type="predicted"/>
<organism evidence="1 2">
    <name type="scientific">Arthrobacter cryoconiti</name>
    <dbReference type="NCBI Taxonomy" id="748907"/>
    <lineage>
        <taxon>Bacteria</taxon>
        <taxon>Bacillati</taxon>
        <taxon>Actinomycetota</taxon>
        <taxon>Actinomycetes</taxon>
        <taxon>Micrococcales</taxon>
        <taxon>Micrococcaceae</taxon>
        <taxon>Arthrobacter</taxon>
    </lineage>
</organism>
<reference evidence="2" key="1">
    <citation type="journal article" date="2019" name="Int. J. Syst. Evol. Microbiol.">
        <title>The Global Catalogue of Microorganisms (GCM) 10K type strain sequencing project: providing services to taxonomists for standard genome sequencing and annotation.</title>
        <authorList>
            <consortium name="The Broad Institute Genomics Platform"/>
            <consortium name="The Broad Institute Genome Sequencing Center for Infectious Disease"/>
            <person name="Wu L."/>
            <person name="Ma J."/>
        </authorList>
    </citation>
    <scope>NUCLEOTIDE SEQUENCE [LARGE SCALE GENOMIC DNA]</scope>
    <source>
        <strain evidence="2">CGMCC 1.10698</strain>
    </source>
</reference>
<accession>A0ABV8R4C9</accession>
<dbReference type="Proteomes" id="UP001595773">
    <property type="component" value="Unassembled WGS sequence"/>
</dbReference>
<dbReference type="RefSeq" id="WP_230068272.1">
    <property type="nucleotide sequence ID" value="NZ_BAABLL010000017.1"/>
</dbReference>
<protein>
    <recommendedName>
        <fullName evidence="3">Cellulose biosynthesis protein BcsQ</fullName>
    </recommendedName>
</protein>
<dbReference type="EMBL" id="JBHSCQ010000024">
    <property type="protein sequence ID" value="MFC4267226.1"/>
    <property type="molecule type" value="Genomic_DNA"/>
</dbReference>
<evidence type="ECO:0000313" key="2">
    <source>
        <dbReference type="Proteomes" id="UP001595773"/>
    </source>
</evidence>
<keyword evidence="2" id="KW-1185">Reference proteome</keyword>
<dbReference type="InterPro" id="IPR027417">
    <property type="entry name" value="P-loop_NTPase"/>
</dbReference>
<dbReference type="SUPFAM" id="SSF52540">
    <property type="entry name" value="P-loop containing nucleoside triphosphate hydrolases"/>
    <property type="match status" value="1"/>
</dbReference>
<comment type="caution">
    <text evidence="1">The sequence shown here is derived from an EMBL/GenBank/DDBJ whole genome shotgun (WGS) entry which is preliminary data.</text>
</comment>
<name>A0ABV8R4C9_9MICC</name>
<sequence>MATILMISLSGSPGGSTAAMALTRCWYRKAILLEADTSKASSFLSGYLKGRYGSDKNLINLAVAADQSGHLDFNDLWAQLLPLDTDNPEQAQQWLLPGLMEAKSAPSLDHLWGDIISAADTFEASGTDVIIDAGRWSVGDKRTALLRAADAVIIVARPSLPDAFAIRYRLEEIQGDLASIGRGDHLSTVLIERPSSPYSSHDMARSLGLRITGSLPWDEKTAAVFSDGAQVTNPGRFEKRPYIRAIDHLSGALRSELDERRGLLNEALDIELEDLA</sequence>
<evidence type="ECO:0008006" key="3">
    <source>
        <dbReference type="Google" id="ProtNLM"/>
    </source>
</evidence>